<evidence type="ECO:0000256" key="7">
    <source>
        <dbReference type="ARBA" id="ARBA00023033"/>
    </source>
</evidence>
<dbReference type="GO" id="GO:0020037">
    <property type="term" value="F:heme binding"/>
    <property type="evidence" value="ECO:0007669"/>
    <property type="project" value="InterPro"/>
</dbReference>
<dbReference type="InterPro" id="IPR050121">
    <property type="entry name" value="Cytochrome_P450_monoxygenase"/>
</dbReference>
<reference evidence="10 11" key="1">
    <citation type="journal article" date="2016" name="Genome Biol. Evol.">
        <title>Divergent and convergent evolution of fungal pathogenicity.</title>
        <authorList>
            <person name="Shang Y."/>
            <person name="Xiao G."/>
            <person name="Zheng P."/>
            <person name="Cen K."/>
            <person name="Zhan S."/>
            <person name="Wang C."/>
        </authorList>
    </citation>
    <scope>NUCLEOTIDE SEQUENCE [LARGE SCALE GENOMIC DNA]</scope>
    <source>
        <strain evidence="10 11">RCEF 1005</strain>
    </source>
</reference>
<dbReference type="STRING" id="1081108.A0A168HLI8"/>
<dbReference type="InterPro" id="IPR017972">
    <property type="entry name" value="Cyt_P450_CS"/>
</dbReference>
<dbReference type="GO" id="GO:0016705">
    <property type="term" value="F:oxidoreductase activity, acting on paired donors, with incorporation or reduction of molecular oxygen"/>
    <property type="evidence" value="ECO:0007669"/>
    <property type="project" value="InterPro"/>
</dbReference>
<dbReference type="Gene3D" id="1.10.630.10">
    <property type="entry name" value="Cytochrome P450"/>
    <property type="match status" value="1"/>
</dbReference>
<dbReference type="PRINTS" id="PR00463">
    <property type="entry name" value="EP450I"/>
</dbReference>
<evidence type="ECO:0000313" key="11">
    <source>
        <dbReference type="Proteomes" id="UP000076881"/>
    </source>
</evidence>
<dbReference type="PRINTS" id="PR00385">
    <property type="entry name" value="P450"/>
</dbReference>
<evidence type="ECO:0000256" key="2">
    <source>
        <dbReference type="ARBA" id="ARBA00010617"/>
    </source>
</evidence>
<evidence type="ECO:0000313" key="10">
    <source>
        <dbReference type="EMBL" id="OAA77939.1"/>
    </source>
</evidence>
<evidence type="ECO:0000256" key="8">
    <source>
        <dbReference type="PIRSR" id="PIRSR602401-1"/>
    </source>
</evidence>
<dbReference type="OrthoDB" id="4870445at2759"/>
<keyword evidence="11" id="KW-1185">Reference proteome</keyword>
<accession>A0A168HLI8</accession>
<dbReference type="GO" id="GO:0005506">
    <property type="term" value="F:iron ion binding"/>
    <property type="evidence" value="ECO:0007669"/>
    <property type="project" value="InterPro"/>
</dbReference>
<evidence type="ECO:0000256" key="4">
    <source>
        <dbReference type="ARBA" id="ARBA00022723"/>
    </source>
</evidence>
<dbReference type="InterPro" id="IPR001128">
    <property type="entry name" value="Cyt_P450"/>
</dbReference>
<proteinExistence type="inferred from homology"/>
<dbReference type="AlphaFoldDB" id="A0A168HLI8"/>
<dbReference type="InterPro" id="IPR036396">
    <property type="entry name" value="Cyt_P450_sf"/>
</dbReference>
<name>A0A168HLI8_CORDF</name>
<dbReference type="SUPFAM" id="SSF48264">
    <property type="entry name" value="Cytochrome P450"/>
    <property type="match status" value="1"/>
</dbReference>
<keyword evidence="7 9" id="KW-0503">Monooxygenase</keyword>
<gene>
    <name evidence="10" type="ORF">LEL_04762</name>
</gene>
<dbReference type="PANTHER" id="PTHR24305:SF230">
    <property type="entry name" value="P450, PUTATIVE (EUROFUNG)-RELATED"/>
    <property type="match status" value="1"/>
</dbReference>
<dbReference type="Pfam" id="PF00067">
    <property type="entry name" value="p450"/>
    <property type="match status" value="1"/>
</dbReference>
<keyword evidence="6 8" id="KW-0408">Iron</keyword>
<protein>
    <submittedName>
        <fullName evidence="10">Cytochrome P450 monooxygenase</fullName>
    </submittedName>
</protein>
<keyword evidence="5 9" id="KW-0560">Oxidoreductase</keyword>
<feature type="binding site" description="axial binding residue" evidence="8">
    <location>
        <position position="212"/>
    </location>
    <ligand>
        <name>heme</name>
        <dbReference type="ChEBI" id="CHEBI:30413"/>
    </ligand>
    <ligandPart>
        <name>Fe</name>
        <dbReference type="ChEBI" id="CHEBI:18248"/>
    </ligandPart>
</feature>
<sequence>MDVLLKRLLPGGLLSKFAKNKELSIAKVQKRLDSGSNRPDFIGKITEGSRSKRTEMTFEELASNASVLIVAGSETSATLLSAAIFFLTRSPKALALLTDEVRHAFGRKDDIGLINTQGLSYMQAVLEEALRMYPPVAGGGSARLVAKGGVQIADYFIPENALVENDMWALHHNPKYFTRPDDFVPERWLGDKAFKDDRLDSVKPFSIGPRNCIGMKKFGIFGNANDFG</sequence>
<comment type="caution">
    <text evidence="10">The sequence shown here is derived from an EMBL/GenBank/DDBJ whole genome shotgun (WGS) entry which is preliminary data.</text>
</comment>
<organism evidence="10 11">
    <name type="scientific">Akanthomyces lecanii RCEF 1005</name>
    <dbReference type="NCBI Taxonomy" id="1081108"/>
    <lineage>
        <taxon>Eukaryota</taxon>
        <taxon>Fungi</taxon>
        <taxon>Dikarya</taxon>
        <taxon>Ascomycota</taxon>
        <taxon>Pezizomycotina</taxon>
        <taxon>Sordariomycetes</taxon>
        <taxon>Hypocreomycetidae</taxon>
        <taxon>Hypocreales</taxon>
        <taxon>Cordycipitaceae</taxon>
        <taxon>Akanthomyces</taxon>
        <taxon>Cordyceps confragosa</taxon>
    </lineage>
</organism>
<evidence type="ECO:0000256" key="3">
    <source>
        <dbReference type="ARBA" id="ARBA00022617"/>
    </source>
</evidence>
<dbReference type="InterPro" id="IPR002401">
    <property type="entry name" value="Cyt_P450_E_grp-I"/>
</dbReference>
<dbReference type="GO" id="GO:0004497">
    <property type="term" value="F:monooxygenase activity"/>
    <property type="evidence" value="ECO:0007669"/>
    <property type="project" value="UniProtKB-KW"/>
</dbReference>
<dbReference type="Proteomes" id="UP000076881">
    <property type="component" value="Unassembled WGS sequence"/>
</dbReference>
<dbReference type="EMBL" id="AZHF01000003">
    <property type="protein sequence ID" value="OAA77939.1"/>
    <property type="molecule type" value="Genomic_DNA"/>
</dbReference>
<comment type="cofactor">
    <cofactor evidence="1 8">
        <name>heme</name>
        <dbReference type="ChEBI" id="CHEBI:30413"/>
    </cofactor>
</comment>
<evidence type="ECO:0000256" key="1">
    <source>
        <dbReference type="ARBA" id="ARBA00001971"/>
    </source>
</evidence>
<dbReference type="PROSITE" id="PS00086">
    <property type="entry name" value="CYTOCHROME_P450"/>
    <property type="match status" value="1"/>
</dbReference>
<keyword evidence="4 8" id="KW-0479">Metal-binding</keyword>
<evidence type="ECO:0000256" key="5">
    <source>
        <dbReference type="ARBA" id="ARBA00023002"/>
    </source>
</evidence>
<evidence type="ECO:0000256" key="9">
    <source>
        <dbReference type="RuleBase" id="RU000461"/>
    </source>
</evidence>
<evidence type="ECO:0000256" key="6">
    <source>
        <dbReference type="ARBA" id="ARBA00023004"/>
    </source>
</evidence>
<comment type="similarity">
    <text evidence="2 9">Belongs to the cytochrome P450 family.</text>
</comment>
<keyword evidence="3 8" id="KW-0349">Heme</keyword>
<dbReference type="PANTHER" id="PTHR24305">
    <property type="entry name" value="CYTOCHROME P450"/>
    <property type="match status" value="1"/>
</dbReference>